<dbReference type="Proteomes" id="UP000663760">
    <property type="component" value="Chromosome 9"/>
</dbReference>
<feature type="compositionally biased region" description="Polar residues" evidence="1">
    <location>
        <begin position="538"/>
        <end position="549"/>
    </location>
</feature>
<dbReference type="GO" id="GO:0005634">
    <property type="term" value="C:nucleus"/>
    <property type="evidence" value="ECO:0007669"/>
    <property type="project" value="InterPro"/>
</dbReference>
<dbReference type="GO" id="GO:0032204">
    <property type="term" value="P:regulation of telomere maintenance"/>
    <property type="evidence" value="ECO:0007669"/>
    <property type="project" value="TreeGrafter"/>
</dbReference>
<sequence length="985" mass="110311">MEQPWRFHPGQGSAHLAVRPPQFPFHGGGFPPDEPGRYPAEASPFYRPVHGVPPFAEHPRMVSPLLPHQQHAMAPRSLDSWNGYSLPQREQFRHPFPPPGRNFAEEVLYRQNFPKRMRVGDEVPGYSGSHQQPDSSDYLTTRMSSEDERRLILIRDHGRTQLNISFDGEPRPDGEYFPGLRHPQERPPWIGIDHGLHGPESEKIGHNGPVTNNPQFFSQNSHAPRESSYEAYQDPTRTANFRGSDRFIRSEVNEMERRDRDGSNIVRLSSSHGDISQLQYGQSDASSRPSRSYGYNENLEENPDRYMVHRNQETSSRYRHSSSEDSAVNSQQYMAQSPLFITSEGSRGRLDRPQEVQQVGISEPQYPQANGYQVPYVSNSGRYNHVEHDVHKHAERKYDAHVYEHQNAPHFEHRPAFHDGSLRPLELNTHRLASQSVVPINQMHQLSMQYGSNIIAPPGGRGQSSQTLPPQPPPLPPPQHIPSPPPEPPSLLFQVPSSLPMRPAAAHSVSVPPSVGVSSSHASRGRSEAPASLEPYLSNGQSENPSTGFASERGPFLPQALSQQHLQGSEAFPPKHALKDKRTVIDASQIFCKPHRASRPDHIVVILRGLPGSGKSYLAKALRDLEVDSGGSAPRIHCMDDYFMSEVETVEDGDVSKSSGSVKGKKQVSRKFEYCYEPEMEEAYRSSMLKAFKKTVEDRIFTFAIVDDRNLRVADFAQFWAIGKRSGYEVYLVEAPYKDPTGCAARNVHGFTLDDIKGMAERWEEAPPFYLQLDVQSLFRGDDLNENNIQEVDMDMEDTPHEARVTLEAQDEKSPWVGEQTLTDNTRREAANTGERWVTEGEDIAETRELGKSKWSEDLDEDVEETAGAIRRPNALSGLIQAYAKREKSVRWGDQAEKRGFSIGASKNRASSALIIGPGSGYNLKSNPSSAGEGGSGDAAEGSAANPSRKKSLFLDHIRAERESFRAVFDRRRQRIGGLNDADDD</sequence>
<feature type="region of interest" description="Disordered" evidence="1">
    <location>
        <begin position="925"/>
        <end position="953"/>
    </location>
</feature>
<feature type="region of interest" description="Disordered" evidence="1">
    <location>
        <begin position="1"/>
        <end position="42"/>
    </location>
</feature>
<reference evidence="2" key="1">
    <citation type="submission" date="2020-02" db="EMBL/GenBank/DDBJ databases">
        <authorList>
            <person name="Scholz U."/>
            <person name="Mascher M."/>
            <person name="Fiebig A."/>
        </authorList>
    </citation>
    <scope>NUCLEOTIDE SEQUENCE</scope>
</reference>
<evidence type="ECO:0000313" key="3">
    <source>
        <dbReference type="Proteomes" id="UP000663760"/>
    </source>
</evidence>
<gene>
    <name evidence="2" type="ORF">SI8410_09013673</name>
</gene>
<dbReference type="EMBL" id="LR746272">
    <property type="protein sequence ID" value="CAA7402995.1"/>
    <property type="molecule type" value="Genomic_DNA"/>
</dbReference>
<dbReference type="InterPro" id="IPR026314">
    <property type="entry name" value="YLP_motif_con_p1"/>
</dbReference>
<feature type="compositionally biased region" description="Polar residues" evidence="1">
    <location>
        <begin position="266"/>
        <end position="295"/>
    </location>
</feature>
<organism evidence="2 3">
    <name type="scientific">Spirodela intermedia</name>
    <name type="common">Intermediate duckweed</name>
    <dbReference type="NCBI Taxonomy" id="51605"/>
    <lineage>
        <taxon>Eukaryota</taxon>
        <taxon>Viridiplantae</taxon>
        <taxon>Streptophyta</taxon>
        <taxon>Embryophyta</taxon>
        <taxon>Tracheophyta</taxon>
        <taxon>Spermatophyta</taxon>
        <taxon>Magnoliopsida</taxon>
        <taxon>Liliopsida</taxon>
        <taxon>Araceae</taxon>
        <taxon>Lemnoideae</taxon>
        <taxon>Spirodela</taxon>
    </lineage>
</organism>
<dbReference type="OrthoDB" id="513595at2759"/>
<accession>A0A7I8L133</accession>
<keyword evidence="3" id="KW-1185">Reference proteome</keyword>
<evidence type="ECO:0000313" key="2">
    <source>
        <dbReference type="EMBL" id="CAA7402995.1"/>
    </source>
</evidence>
<dbReference type="AlphaFoldDB" id="A0A7I8L133"/>
<proteinExistence type="predicted"/>
<evidence type="ECO:0000256" key="1">
    <source>
        <dbReference type="SAM" id="MobiDB-lite"/>
    </source>
</evidence>
<feature type="compositionally biased region" description="Polar residues" evidence="1">
    <location>
        <begin position="209"/>
        <end position="222"/>
    </location>
</feature>
<dbReference type="FunFam" id="3.40.50.300:FF:000978">
    <property type="entry name" value="YLP motif-containing protein 1 isoform X3"/>
    <property type="match status" value="1"/>
</dbReference>
<feature type="compositionally biased region" description="Basic and acidic residues" evidence="1">
    <location>
        <begin position="243"/>
        <end position="262"/>
    </location>
</feature>
<dbReference type="Gene3D" id="3.40.50.300">
    <property type="entry name" value="P-loop containing nucleotide triphosphate hydrolases"/>
    <property type="match status" value="1"/>
</dbReference>
<feature type="region of interest" description="Disordered" evidence="1">
    <location>
        <begin position="122"/>
        <end position="141"/>
    </location>
</feature>
<dbReference type="PANTHER" id="PTHR13413">
    <property type="entry name" value="YLP MOTIF CONTAINING PROTEIN NUCLEAR PROTEIN ZAP"/>
    <property type="match status" value="1"/>
</dbReference>
<name>A0A7I8L133_SPIIN</name>
<dbReference type="InterPro" id="IPR027417">
    <property type="entry name" value="P-loop_NTPase"/>
</dbReference>
<dbReference type="SUPFAM" id="SSF52540">
    <property type="entry name" value="P-loop containing nucleoside triphosphate hydrolases"/>
    <property type="match status" value="1"/>
</dbReference>
<protein>
    <submittedName>
        <fullName evidence="2">Uncharacterized protein</fullName>
    </submittedName>
</protein>
<dbReference type="PANTHER" id="PTHR13413:SF0">
    <property type="entry name" value="YLP MOTIF-CONTAINING PROTEIN 1"/>
    <property type="match status" value="1"/>
</dbReference>
<feature type="region of interest" description="Disordered" evidence="1">
    <location>
        <begin position="200"/>
        <end position="306"/>
    </location>
</feature>
<feature type="compositionally biased region" description="Pro residues" evidence="1">
    <location>
        <begin position="469"/>
        <end position="489"/>
    </location>
</feature>
<feature type="region of interest" description="Disordered" evidence="1">
    <location>
        <begin position="452"/>
        <end position="554"/>
    </location>
</feature>
<feature type="compositionally biased region" description="Low complexity" evidence="1">
    <location>
        <begin position="504"/>
        <end position="522"/>
    </location>
</feature>
<feature type="compositionally biased region" description="Polar residues" evidence="1">
    <location>
        <begin position="128"/>
        <end position="141"/>
    </location>
</feature>